<name>A0ABP7HE84_9ACTN</name>
<evidence type="ECO:0000313" key="3">
    <source>
        <dbReference type="Proteomes" id="UP001501009"/>
    </source>
</evidence>
<keyword evidence="3" id="KW-1185">Reference proteome</keyword>
<organism evidence="2 3">
    <name type="scientific">Streptomyces coacervatus</name>
    <dbReference type="NCBI Taxonomy" id="647381"/>
    <lineage>
        <taxon>Bacteria</taxon>
        <taxon>Bacillati</taxon>
        <taxon>Actinomycetota</taxon>
        <taxon>Actinomycetes</taxon>
        <taxon>Kitasatosporales</taxon>
        <taxon>Streptomycetaceae</taxon>
        <taxon>Streptomyces</taxon>
    </lineage>
</organism>
<dbReference type="RefSeq" id="WP_345599889.1">
    <property type="nucleotide sequence ID" value="NZ_BAABDE010000013.1"/>
</dbReference>
<dbReference type="EMBL" id="BAABDE010000013">
    <property type="protein sequence ID" value="GAA3792205.1"/>
    <property type="molecule type" value="Genomic_DNA"/>
</dbReference>
<evidence type="ECO:0000256" key="1">
    <source>
        <dbReference type="SAM" id="MobiDB-lite"/>
    </source>
</evidence>
<feature type="region of interest" description="Disordered" evidence="1">
    <location>
        <begin position="65"/>
        <end position="86"/>
    </location>
</feature>
<comment type="caution">
    <text evidence="2">The sequence shown here is derived from an EMBL/GenBank/DDBJ whole genome shotgun (WGS) entry which is preliminary data.</text>
</comment>
<dbReference type="Proteomes" id="UP001501009">
    <property type="component" value="Unassembled WGS sequence"/>
</dbReference>
<accession>A0ABP7HE84</accession>
<protein>
    <submittedName>
        <fullName evidence="2">Uncharacterized protein</fullName>
    </submittedName>
</protein>
<proteinExistence type="predicted"/>
<sequence>MSVSVSLLDGDYDAGAGRGRAGIRAAAASGELPDLLDFVRVPDGTEGAWTAAELTGILRKLRKQGRKTPLGLGSRPSSRAPTRWCA</sequence>
<evidence type="ECO:0000313" key="2">
    <source>
        <dbReference type="EMBL" id="GAA3792205.1"/>
    </source>
</evidence>
<reference evidence="3" key="1">
    <citation type="journal article" date="2019" name="Int. J. Syst. Evol. Microbiol.">
        <title>The Global Catalogue of Microorganisms (GCM) 10K type strain sequencing project: providing services to taxonomists for standard genome sequencing and annotation.</title>
        <authorList>
            <consortium name="The Broad Institute Genomics Platform"/>
            <consortium name="The Broad Institute Genome Sequencing Center for Infectious Disease"/>
            <person name="Wu L."/>
            <person name="Ma J."/>
        </authorList>
    </citation>
    <scope>NUCLEOTIDE SEQUENCE [LARGE SCALE GENOMIC DNA]</scope>
    <source>
        <strain evidence="3">JCM 17138</strain>
    </source>
</reference>
<gene>
    <name evidence="2" type="ORF">GCM10022403_027800</name>
</gene>